<dbReference type="PANTHER" id="PTHR48111:SF4">
    <property type="entry name" value="DNA-BINDING DUAL TRANSCRIPTIONAL REGULATOR OMPR"/>
    <property type="match status" value="1"/>
</dbReference>
<feature type="domain" description="OmpR/PhoB-type" evidence="9">
    <location>
        <begin position="130"/>
        <end position="227"/>
    </location>
</feature>
<dbReference type="Pfam" id="PF00072">
    <property type="entry name" value="Response_reg"/>
    <property type="match status" value="1"/>
</dbReference>
<dbReference type="Pfam" id="PF00486">
    <property type="entry name" value="Trans_reg_C"/>
    <property type="match status" value="1"/>
</dbReference>
<dbReference type="PROSITE" id="PS50110">
    <property type="entry name" value="RESPONSE_REGULATORY"/>
    <property type="match status" value="1"/>
</dbReference>
<evidence type="ECO:0000313" key="11">
    <source>
        <dbReference type="Proteomes" id="UP000064967"/>
    </source>
</evidence>
<dbReference type="CDD" id="cd00383">
    <property type="entry name" value="trans_reg_C"/>
    <property type="match status" value="1"/>
</dbReference>
<dbReference type="InterPro" id="IPR011006">
    <property type="entry name" value="CheY-like_superfamily"/>
</dbReference>
<dbReference type="PANTHER" id="PTHR48111">
    <property type="entry name" value="REGULATOR OF RPOS"/>
    <property type="match status" value="1"/>
</dbReference>
<reference evidence="10 11" key="1">
    <citation type="submission" date="2015-08" db="EMBL/GenBank/DDBJ databases">
        <authorList>
            <person name="Babu N.S."/>
            <person name="Beckwith C.J."/>
            <person name="Beseler K.G."/>
            <person name="Brison A."/>
            <person name="Carone J.V."/>
            <person name="Caskin T.P."/>
            <person name="Diamond M."/>
            <person name="Durham M.E."/>
            <person name="Foxe J.M."/>
            <person name="Go M."/>
            <person name="Henderson B.A."/>
            <person name="Jones I.B."/>
            <person name="McGettigan J.A."/>
            <person name="Micheletti S.J."/>
            <person name="Nasrallah M.E."/>
            <person name="Ortiz D."/>
            <person name="Piller C.R."/>
            <person name="Privatt S.R."/>
            <person name="Schneider S.L."/>
            <person name="Sharp S."/>
            <person name="Smith T.C."/>
            <person name="Stanton J.D."/>
            <person name="Ullery H.E."/>
            <person name="Wilson R.J."/>
            <person name="Serrano M.G."/>
            <person name="Buck G."/>
            <person name="Lee V."/>
            <person name="Wang Y."/>
            <person name="Carvalho R."/>
            <person name="Voegtly L."/>
            <person name="Shi R."/>
            <person name="Duckworth R."/>
            <person name="Johnson A."/>
            <person name="Loviza R."/>
            <person name="Walstead R."/>
            <person name="Shah Z."/>
            <person name="Kiflezghi M."/>
            <person name="Wade K."/>
            <person name="Ball S.L."/>
            <person name="Bradley K.W."/>
            <person name="Asai D.J."/>
            <person name="Bowman C.A."/>
            <person name="Russell D.A."/>
            <person name="Pope W.H."/>
            <person name="Jacobs-Sera D."/>
            <person name="Hendrix R.W."/>
            <person name="Hatfull G.F."/>
        </authorList>
    </citation>
    <scope>NUCLEOTIDE SEQUENCE [LARGE SCALE GENOMIC DNA]</scope>
    <source>
        <strain evidence="10 11">DSM 27648</strain>
    </source>
</reference>
<feature type="modified residue" description="4-aspartylphosphate" evidence="6">
    <location>
        <position position="55"/>
    </location>
</feature>
<dbReference type="Gene3D" id="3.40.50.2300">
    <property type="match status" value="1"/>
</dbReference>
<dbReference type="SMART" id="SM00448">
    <property type="entry name" value="REC"/>
    <property type="match status" value="1"/>
</dbReference>
<evidence type="ECO:0000256" key="1">
    <source>
        <dbReference type="ARBA" id="ARBA00022553"/>
    </source>
</evidence>
<dbReference type="InterPro" id="IPR001867">
    <property type="entry name" value="OmpR/PhoB-type_DNA-bd"/>
</dbReference>
<dbReference type="STRING" id="1391654.AKJ09_03263"/>
<organism evidence="10 11">
    <name type="scientific">Labilithrix luteola</name>
    <dbReference type="NCBI Taxonomy" id="1391654"/>
    <lineage>
        <taxon>Bacteria</taxon>
        <taxon>Pseudomonadati</taxon>
        <taxon>Myxococcota</taxon>
        <taxon>Polyangia</taxon>
        <taxon>Polyangiales</taxon>
        <taxon>Labilitrichaceae</taxon>
        <taxon>Labilithrix</taxon>
    </lineage>
</organism>
<keyword evidence="2" id="KW-0902">Two-component regulatory system</keyword>
<dbReference type="RefSeq" id="WP_146647860.1">
    <property type="nucleotide sequence ID" value="NZ_CP012333.1"/>
</dbReference>
<dbReference type="PROSITE" id="PS51755">
    <property type="entry name" value="OMPR_PHOB"/>
    <property type="match status" value="1"/>
</dbReference>
<dbReference type="PATRIC" id="fig|1391654.3.peg.3300"/>
<dbReference type="CDD" id="cd17574">
    <property type="entry name" value="REC_OmpR"/>
    <property type="match status" value="1"/>
</dbReference>
<dbReference type="SMART" id="SM00862">
    <property type="entry name" value="Trans_reg_C"/>
    <property type="match status" value="1"/>
</dbReference>
<evidence type="ECO:0000259" key="8">
    <source>
        <dbReference type="PROSITE" id="PS50110"/>
    </source>
</evidence>
<dbReference type="GO" id="GO:0000156">
    <property type="term" value="F:phosphorelay response regulator activity"/>
    <property type="evidence" value="ECO:0007669"/>
    <property type="project" value="TreeGrafter"/>
</dbReference>
<keyword evidence="5" id="KW-0804">Transcription</keyword>
<dbReference type="Gene3D" id="1.10.10.10">
    <property type="entry name" value="Winged helix-like DNA-binding domain superfamily/Winged helix DNA-binding domain"/>
    <property type="match status" value="1"/>
</dbReference>
<dbReference type="InterPro" id="IPR016032">
    <property type="entry name" value="Sig_transdc_resp-reg_C-effctor"/>
</dbReference>
<dbReference type="SUPFAM" id="SSF52172">
    <property type="entry name" value="CheY-like"/>
    <property type="match status" value="1"/>
</dbReference>
<protein>
    <submittedName>
        <fullName evidence="10">Phosphate regulon transcriptional regulatory protein PhoB (SphR)</fullName>
    </submittedName>
</protein>
<evidence type="ECO:0000256" key="5">
    <source>
        <dbReference type="ARBA" id="ARBA00023163"/>
    </source>
</evidence>
<evidence type="ECO:0000256" key="4">
    <source>
        <dbReference type="ARBA" id="ARBA00023125"/>
    </source>
</evidence>
<evidence type="ECO:0000256" key="3">
    <source>
        <dbReference type="ARBA" id="ARBA00023015"/>
    </source>
</evidence>
<sequence length="230" mass="25459">MTPSATVLLVEDDERLATFTAQYLSERGLLVVHAADGDLALREFQKRTFDVVVLDVMLPNRDGLTVCKTIRQTSDVPILLVTARGEETDRVLGLELGADDYVVKPFSPRELLARVTAFVRRHRGELLPKTSELRVGRLVAARSTMTASLDGEALTLSPTEFQLLLRFMERPGRVLSRDQLLELVKGSADEAFDRAIDVQVSRLRQKLGDDGAGLIKTIRGVGYMLVADPK</sequence>
<dbReference type="FunFam" id="3.40.50.2300:FF:000001">
    <property type="entry name" value="DNA-binding response regulator PhoB"/>
    <property type="match status" value="1"/>
</dbReference>
<evidence type="ECO:0000256" key="7">
    <source>
        <dbReference type="PROSITE-ProRule" id="PRU01091"/>
    </source>
</evidence>
<dbReference type="SUPFAM" id="SSF46894">
    <property type="entry name" value="C-terminal effector domain of the bipartite response regulators"/>
    <property type="match status" value="1"/>
</dbReference>
<evidence type="ECO:0000256" key="6">
    <source>
        <dbReference type="PROSITE-ProRule" id="PRU00169"/>
    </source>
</evidence>
<dbReference type="GO" id="GO:0005829">
    <property type="term" value="C:cytosol"/>
    <property type="evidence" value="ECO:0007669"/>
    <property type="project" value="TreeGrafter"/>
</dbReference>
<feature type="DNA-binding region" description="OmpR/PhoB-type" evidence="7">
    <location>
        <begin position="130"/>
        <end position="227"/>
    </location>
</feature>
<dbReference type="EMBL" id="CP012333">
    <property type="protein sequence ID" value="AKU96599.1"/>
    <property type="molecule type" value="Genomic_DNA"/>
</dbReference>
<evidence type="ECO:0000256" key="2">
    <source>
        <dbReference type="ARBA" id="ARBA00023012"/>
    </source>
</evidence>
<evidence type="ECO:0000259" key="9">
    <source>
        <dbReference type="PROSITE" id="PS51755"/>
    </source>
</evidence>
<dbReference type="Gene3D" id="6.10.250.690">
    <property type="match status" value="1"/>
</dbReference>
<gene>
    <name evidence="10" type="ORF">AKJ09_03263</name>
</gene>
<accession>A0A0K1PTZ1</accession>
<feature type="domain" description="Response regulatory" evidence="8">
    <location>
        <begin position="6"/>
        <end position="119"/>
    </location>
</feature>
<keyword evidence="1 6" id="KW-0597">Phosphoprotein</keyword>
<keyword evidence="4 7" id="KW-0238">DNA-binding</keyword>
<evidence type="ECO:0000313" key="10">
    <source>
        <dbReference type="EMBL" id="AKU96599.1"/>
    </source>
</evidence>
<dbReference type="InterPro" id="IPR001789">
    <property type="entry name" value="Sig_transdc_resp-reg_receiver"/>
</dbReference>
<dbReference type="InterPro" id="IPR039420">
    <property type="entry name" value="WalR-like"/>
</dbReference>
<keyword evidence="11" id="KW-1185">Reference proteome</keyword>
<proteinExistence type="predicted"/>
<keyword evidence="3" id="KW-0805">Transcription regulation</keyword>
<dbReference type="KEGG" id="llu:AKJ09_03263"/>
<dbReference type="GO" id="GO:0006355">
    <property type="term" value="P:regulation of DNA-templated transcription"/>
    <property type="evidence" value="ECO:0007669"/>
    <property type="project" value="InterPro"/>
</dbReference>
<dbReference type="GO" id="GO:0000976">
    <property type="term" value="F:transcription cis-regulatory region binding"/>
    <property type="evidence" value="ECO:0007669"/>
    <property type="project" value="TreeGrafter"/>
</dbReference>
<name>A0A0K1PTZ1_9BACT</name>
<dbReference type="OrthoDB" id="9793321at2"/>
<dbReference type="GO" id="GO:0032993">
    <property type="term" value="C:protein-DNA complex"/>
    <property type="evidence" value="ECO:0007669"/>
    <property type="project" value="TreeGrafter"/>
</dbReference>
<dbReference type="InterPro" id="IPR036388">
    <property type="entry name" value="WH-like_DNA-bd_sf"/>
</dbReference>
<dbReference type="Proteomes" id="UP000064967">
    <property type="component" value="Chromosome"/>
</dbReference>
<dbReference type="AlphaFoldDB" id="A0A0K1PTZ1"/>